<dbReference type="InterPro" id="IPR050490">
    <property type="entry name" value="Bact_solute-bd_prot1"/>
</dbReference>
<dbReference type="RefSeq" id="WP_187245230.1">
    <property type="nucleotide sequence ID" value="NZ_JABVEC010000017.1"/>
</dbReference>
<dbReference type="CDD" id="cd13585">
    <property type="entry name" value="PBP2_TMBP_like"/>
    <property type="match status" value="1"/>
</dbReference>
<keyword evidence="2" id="KW-1185">Reference proteome</keyword>
<protein>
    <submittedName>
        <fullName evidence="1">Sugar ABC transporter substrate-binding protein</fullName>
    </submittedName>
</protein>
<sequence length="411" mass="43908">MLATTLSLSLAACGGGDSGPGGDGSTIRLQVSGEPEEIAVYRALVGAYEKSHPGRRVRLDAVAKKSDHLARLTTSFAAGGPPDVFLVNYREYAQFVARRALSPVGPALTSRGVRMADYFPQPIEAFTYQGVLQCMPQNISSLVVYYNRELLSRAGVPAPKATWTWADFARTAKTLTRAGGHGVGIEPSLVRAAPFVWGAGGEVVDDTRSPTRLTLDTPQARRALDFLLGLAPAMPGEKEVAAQDLETRFTTGKLAMLLSSRRETPTFREVPGLDFDVAPLPTGLKPAGILHSDGYCVAAKSRRREAAAQFIAYAVGSQGQTLTALGGRTVPSLVSVARSGAFLDPTRPPKSSQVFLDGIPSIRRTPVHPRWPEVEDVVAAELTRVFHDGAPLDQALTRIDERTRPLLAGGA</sequence>
<dbReference type="Proteomes" id="UP000805614">
    <property type="component" value="Unassembled WGS sequence"/>
</dbReference>
<accession>A0ABR7LTX8</accession>
<dbReference type="SUPFAM" id="SSF53850">
    <property type="entry name" value="Periplasmic binding protein-like II"/>
    <property type="match status" value="1"/>
</dbReference>
<dbReference type="Gene3D" id="3.40.190.10">
    <property type="entry name" value="Periplasmic binding protein-like II"/>
    <property type="match status" value="1"/>
</dbReference>
<proteinExistence type="predicted"/>
<dbReference type="InterPro" id="IPR006059">
    <property type="entry name" value="SBP"/>
</dbReference>
<name>A0ABR7LTX8_9ACTN</name>
<dbReference type="Pfam" id="PF01547">
    <property type="entry name" value="SBP_bac_1"/>
    <property type="match status" value="1"/>
</dbReference>
<evidence type="ECO:0000313" key="1">
    <source>
        <dbReference type="EMBL" id="MBC6468225.1"/>
    </source>
</evidence>
<dbReference type="PANTHER" id="PTHR43649">
    <property type="entry name" value="ARABINOSE-BINDING PROTEIN-RELATED"/>
    <property type="match status" value="1"/>
</dbReference>
<organism evidence="1 2">
    <name type="scientific">Actinomadura alba</name>
    <dbReference type="NCBI Taxonomy" id="406431"/>
    <lineage>
        <taxon>Bacteria</taxon>
        <taxon>Bacillati</taxon>
        <taxon>Actinomycetota</taxon>
        <taxon>Actinomycetes</taxon>
        <taxon>Streptosporangiales</taxon>
        <taxon>Thermomonosporaceae</taxon>
        <taxon>Actinomadura</taxon>
    </lineage>
</organism>
<evidence type="ECO:0000313" key="2">
    <source>
        <dbReference type="Proteomes" id="UP000805614"/>
    </source>
</evidence>
<dbReference type="EMBL" id="JABVEC010000017">
    <property type="protein sequence ID" value="MBC6468225.1"/>
    <property type="molecule type" value="Genomic_DNA"/>
</dbReference>
<gene>
    <name evidence="1" type="ORF">HKK74_22410</name>
</gene>
<dbReference type="PANTHER" id="PTHR43649:SF12">
    <property type="entry name" value="DIACETYLCHITOBIOSE BINDING PROTEIN DASA"/>
    <property type="match status" value="1"/>
</dbReference>
<reference evidence="1 2" key="1">
    <citation type="submission" date="2020-06" db="EMBL/GenBank/DDBJ databases">
        <title>Actinomadura xiongansis sp. nov., isolated from soil of Baiyangdian.</title>
        <authorList>
            <person name="Zhang X."/>
        </authorList>
    </citation>
    <scope>NUCLEOTIDE SEQUENCE [LARGE SCALE GENOMIC DNA]</scope>
    <source>
        <strain evidence="1 2">HBUM206468</strain>
    </source>
</reference>
<comment type="caution">
    <text evidence="1">The sequence shown here is derived from an EMBL/GenBank/DDBJ whole genome shotgun (WGS) entry which is preliminary data.</text>
</comment>